<dbReference type="SUPFAM" id="SSF75005">
    <property type="entry name" value="Arabinanase/levansucrase/invertase"/>
    <property type="match status" value="1"/>
</dbReference>
<accession>A0A951PII1</accession>
<reference evidence="7" key="1">
    <citation type="submission" date="2021-05" db="EMBL/GenBank/DDBJ databases">
        <authorList>
            <person name="Pietrasiak N."/>
            <person name="Ward R."/>
            <person name="Stajich J.E."/>
            <person name="Kurbessoian T."/>
        </authorList>
    </citation>
    <scope>NUCLEOTIDE SEQUENCE</scope>
    <source>
        <strain evidence="7">CPER-KK1</strain>
    </source>
</reference>
<evidence type="ECO:0000256" key="3">
    <source>
        <dbReference type="ARBA" id="ARBA00023295"/>
    </source>
</evidence>
<evidence type="ECO:0000256" key="2">
    <source>
        <dbReference type="ARBA" id="ARBA00022801"/>
    </source>
</evidence>
<keyword evidence="3 6" id="KW-0326">Glycosidase</keyword>
<dbReference type="EMBL" id="JAHHIF010000007">
    <property type="protein sequence ID" value="MBW4544278.1"/>
    <property type="molecule type" value="Genomic_DNA"/>
</dbReference>
<reference evidence="7" key="2">
    <citation type="journal article" date="2022" name="Microbiol. Resour. Announc.">
        <title>Metagenome Sequencing to Explore Phylogenomics of Terrestrial Cyanobacteria.</title>
        <authorList>
            <person name="Ward R.D."/>
            <person name="Stajich J.E."/>
            <person name="Johansen J.R."/>
            <person name="Huntemann M."/>
            <person name="Clum A."/>
            <person name="Foster B."/>
            <person name="Foster B."/>
            <person name="Roux S."/>
            <person name="Palaniappan K."/>
            <person name="Varghese N."/>
            <person name="Mukherjee S."/>
            <person name="Reddy T.B.K."/>
            <person name="Daum C."/>
            <person name="Copeland A."/>
            <person name="Chen I.A."/>
            <person name="Ivanova N.N."/>
            <person name="Kyrpides N.C."/>
            <person name="Shapiro N."/>
            <person name="Eloe-Fadrosh E.A."/>
            <person name="Pietrasiak N."/>
        </authorList>
    </citation>
    <scope>NUCLEOTIDE SEQUENCE</scope>
    <source>
        <strain evidence="7">CPER-KK1</strain>
    </source>
</reference>
<evidence type="ECO:0000313" key="8">
    <source>
        <dbReference type="Proteomes" id="UP000753908"/>
    </source>
</evidence>
<evidence type="ECO:0000256" key="5">
    <source>
        <dbReference type="PIRSR" id="PIRSR606710-2"/>
    </source>
</evidence>
<comment type="caution">
    <text evidence="7">The sequence shown here is derived from an EMBL/GenBank/DDBJ whole genome shotgun (WGS) entry which is preliminary data.</text>
</comment>
<dbReference type="Gene3D" id="2.115.10.20">
    <property type="entry name" value="Glycosyl hydrolase domain, family 43"/>
    <property type="match status" value="2"/>
</dbReference>
<feature type="site" description="Important for catalytic activity, responsible for pKa modulation of the active site Glu and correct orientation of both the proton donor and substrate" evidence="5">
    <location>
        <position position="191"/>
    </location>
</feature>
<dbReference type="GO" id="GO:0005975">
    <property type="term" value="P:carbohydrate metabolic process"/>
    <property type="evidence" value="ECO:0007669"/>
    <property type="project" value="InterPro"/>
</dbReference>
<organism evidence="7 8">
    <name type="scientific">Symplocastrum torsivum CPER-KK1</name>
    <dbReference type="NCBI Taxonomy" id="450513"/>
    <lineage>
        <taxon>Bacteria</taxon>
        <taxon>Bacillati</taxon>
        <taxon>Cyanobacteriota</taxon>
        <taxon>Cyanophyceae</taxon>
        <taxon>Oscillatoriophycideae</taxon>
        <taxon>Oscillatoriales</taxon>
        <taxon>Microcoleaceae</taxon>
        <taxon>Symplocastrum</taxon>
    </lineage>
</organism>
<gene>
    <name evidence="7" type="ORF">KME25_07540</name>
</gene>
<dbReference type="Pfam" id="PF04616">
    <property type="entry name" value="Glyco_hydro_43"/>
    <property type="match status" value="1"/>
</dbReference>
<evidence type="ECO:0000256" key="4">
    <source>
        <dbReference type="PIRSR" id="PIRSR606710-1"/>
    </source>
</evidence>
<evidence type="ECO:0000256" key="6">
    <source>
        <dbReference type="RuleBase" id="RU361187"/>
    </source>
</evidence>
<dbReference type="Proteomes" id="UP000753908">
    <property type="component" value="Unassembled WGS sequence"/>
</dbReference>
<keyword evidence="2 6" id="KW-0378">Hydrolase</keyword>
<comment type="similarity">
    <text evidence="1 6">Belongs to the glycosyl hydrolase 43 family.</text>
</comment>
<feature type="active site" description="Proton donor" evidence="4">
    <location>
        <position position="256"/>
    </location>
</feature>
<dbReference type="GO" id="GO:0004553">
    <property type="term" value="F:hydrolase activity, hydrolyzing O-glycosyl compounds"/>
    <property type="evidence" value="ECO:0007669"/>
    <property type="project" value="InterPro"/>
</dbReference>
<dbReference type="InterPro" id="IPR006710">
    <property type="entry name" value="Glyco_hydro_43"/>
</dbReference>
<evidence type="ECO:0000256" key="1">
    <source>
        <dbReference type="ARBA" id="ARBA00009865"/>
    </source>
</evidence>
<sequence>MKLSPLHRKIISYLEPLPTGHQDPTTIGLLEQGKLRLSETVTNILRYSRRGQPMVWDPWILKDGDVYRLFYLEGVEGQMPWWTISKIRGAISTDLEHWQEIGTLLEPDSTNAWESGRVCAGCTYKEDGVYYLFYSAGGKEPPHLRNEGIGLAVSEDGLHFSRYSDRPLVMPNHDDPWYGRSNWTGHFHWRDPFLLKDEQTGKYYLFICASAKAPGNFQGCVGLAVADKITGPYQILPPAVTMPTDAIENWAYYHMERPQVIHRDGKYHLFFSCFKMFFNQKWLQTIKHKQITNSSLYWYTSDQIHGSYQPINKDNFVVIDSEKTGMYGTNFLQISTNPEEYLAYGWYHRLHSLEVSKAFRVIWNTSVGHCQLTAY</sequence>
<name>A0A951PII1_9CYAN</name>
<protein>
    <submittedName>
        <fullName evidence="7">Family 43 glycosylhydrolase</fullName>
    </submittedName>
</protein>
<evidence type="ECO:0000313" key="7">
    <source>
        <dbReference type="EMBL" id="MBW4544278.1"/>
    </source>
</evidence>
<proteinExistence type="inferred from homology"/>
<dbReference type="InterPro" id="IPR023296">
    <property type="entry name" value="Glyco_hydro_beta-prop_sf"/>
</dbReference>
<feature type="active site" description="Proton acceptor" evidence="4">
    <location>
        <position position="57"/>
    </location>
</feature>
<dbReference type="AlphaFoldDB" id="A0A951PII1"/>